<evidence type="ECO:0000313" key="5">
    <source>
        <dbReference type="EMBL" id="NXA92981.1"/>
    </source>
</evidence>
<dbReference type="InterPro" id="IPR008271">
    <property type="entry name" value="Ser/Thr_kinase_AS"/>
</dbReference>
<dbReference type="PANTHER" id="PTHR45832">
    <property type="entry name" value="SERINE/THREONINE-PROTEIN KINASE SAMKA-RELATED-RELATED"/>
    <property type="match status" value="1"/>
</dbReference>
<dbReference type="GO" id="GO:0005524">
    <property type="term" value="F:ATP binding"/>
    <property type="evidence" value="ECO:0007669"/>
    <property type="project" value="UniProtKB-KW"/>
</dbReference>
<evidence type="ECO:0000256" key="3">
    <source>
        <dbReference type="ARBA" id="ARBA00022840"/>
    </source>
</evidence>
<evidence type="ECO:0000259" key="4">
    <source>
        <dbReference type="PROSITE" id="PS50011"/>
    </source>
</evidence>
<dbReference type="Gene3D" id="1.10.510.10">
    <property type="entry name" value="Transferase(Phosphotransferase) domain 1"/>
    <property type="match status" value="1"/>
</dbReference>
<dbReference type="SMART" id="SM00220">
    <property type="entry name" value="S_TKc"/>
    <property type="match status" value="1"/>
</dbReference>
<evidence type="ECO:0000313" key="6">
    <source>
        <dbReference type="Proteomes" id="UP000538725"/>
    </source>
</evidence>
<dbReference type="PANTHER" id="PTHR45832:SF11">
    <property type="entry name" value="SERINE_THREONINE-PROTEIN KINASE PAK 3"/>
    <property type="match status" value="1"/>
</dbReference>
<evidence type="ECO:0000256" key="2">
    <source>
        <dbReference type="ARBA" id="ARBA00022741"/>
    </source>
</evidence>
<accession>A0A7K7ZVI1</accession>
<feature type="non-terminal residue" evidence="5">
    <location>
        <position position="1"/>
    </location>
</feature>
<keyword evidence="6" id="KW-1185">Reference proteome</keyword>
<gene>
    <name evidence="5" type="primary">Pak3_6</name>
    <name evidence="5" type="ORF">MELVER_R04630</name>
</gene>
<protein>
    <recommendedName>
        <fullName evidence="1">non-specific serine/threonine protein kinase</fullName>
        <ecNumber evidence="1">2.7.11.1</ecNumber>
    </recommendedName>
</protein>
<dbReference type="PROSITE" id="PS50011">
    <property type="entry name" value="PROTEIN_KINASE_DOM"/>
    <property type="match status" value="1"/>
</dbReference>
<dbReference type="Proteomes" id="UP000538725">
    <property type="component" value="Unassembled WGS sequence"/>
</dbReference>
<dbReference type="InterPro" id="IPR011009">
    <property type="entry name" value="Kinase-like_dom_sf"/>
</dbReference>
<organism evidence="5 6">
    <name type="scientific">Melanocharis versteri</name>
    <name type="common">Fan-tailed berrypecker</name>
    <dbReference type="NCBI Taxonomy" id="254552"/>
    <lineage>
        <taxon>Eukaryota</taxon>
        <taxon>Metazoa</taxon>
        <taxon>Chordata</taxon>
        <taxon>Craniata</taxon>
        <taxon>Vertebrata</taxon>
        <taxon>Euteleostomi</taxon>
        <taxon>Archelosauria</taxon>
        <taxon>Archosauria</taxon>
        <taxon>Dinosauria</taxon>
        <taxon>Saurischia</taxon>
        <taxon>Theropoda</taxon>
        <taxon>Coelurosauria</taxon>
        <taxon>Aves</taxon>
        <taxon>Neognathae</taxon>
        <taxon>Neoaves</taxon>
        <taxon>Telluraves</taxon>
        <taxon>Australaves</taxon>
        <taxon>Passeriformes</taxon>
        <taxon>Passeroidea</taxon>
        <taxon>Melanocharitidae</taxon>
        <taxon>Melanocharis</taxon>
    </lineage>
</organism>
<dbReference type="InterPro" id="IPR051931">
    <property type="entry name" value="PAK3-like"/>
</dbReference>
<keyword evidence="5" id="KW-0808">Transferase</keyword>
<feature type="domain" description="Protein kinase" evidence="4">
    <location>
        <begin position="1"/>
        <end position="146"/>
    </location>
</feature>
<comment type="caution">
    <text evidence="5">The sequence shown here is derived from an EMBL/GenBank/DDBJ whole genome shotgun (WGS) entry which is preliminary data.</text>
</comment>
<reference evidence="5 6" key="1">
    <citation type="submission" date="2019-09" db="EMBL/GenBank/DDBJ databases">
        <title>Bird 10,000 Genomes (B10K) Project - Family phase.</title>
        <authorList>
            <person name="Zhang G."/>
        </authorList>
    </citation>
    <scope>NUCLEOTIDE SEQUENCE [LARGE SCALE GENOMIC DNA]</scope>
    <source>
        <strain evidence="5">B10K-DU-029-37</strain>
        <tissue evidence="5">Liver</tissue>
    </source>
</reference>
<dbReference type="InterPro" id="IPR000719">
    <property type="entry name" value="Prot_kinase_dom"/>
</dbReference>
<evidence type="ECO:0000256" key="1">
    <source>
        <dbReference type="ARBA" id="ARBA00012513"/>
    </source>
</evidence>
<dbReference type="Pfam" id="PF00069">
    <property type="entry name" value="Pkinase"/>
    <property type="match status" value="1"/>
</dbReference>
<dbReference type="EC" id="2.7.11.1" evidence="1"/>
<feature type="non-terminal residue" evidence="5">
    <location>
        <position position="146"/>
    </location>
</feature>
<keyword evidence="3" id="KW-0067">ATP-binding</keyword>
<dbReference type="EMBL" id="VZTG01006321">
    <property type="protein sequence ID" value="NXA92981.1"/>
    <property type="molecule type" value="Genomic_DNA"/>
</dbReference>
<dbReference type="GO" id="GO:0004674">
    <property type="term" value="F:protein serine/threonine kinase activity"/>
    <property type="evidence" value="ECO:0007669"/>
    <property type="project" value="UniProtKB-EC"/>
</dbReference>
<proteinExistence type="predicted"/>
<sequence length="146" mass="16639">QCLQGLDFLHSNHVIHRDVKSCNILFRRDGSVKLADFGLSAQLIPQQNQRTSMAGTPWWMAPEMVTCKPYGPKVDIWSFGIVGIEMVEREVPYWNESPVSARRLIATGGIPQLRQPKLLSALLRDFLSCCLQTDETRRWSAKELLQ</sequence>
<dbReference type="AlphaFoldDB" id="A0A7K7ZVI1"/>
<keyword evidence="5" id="KW-0418">Kinase</keyword>
<name>A0A7K7ZVI1_9PASE</name>
<dbReference type="PROSITE" id="PS00108">
    <property type="entry name" value="PROTEIN_KINASE_ST"/>
    <property type="match status" value="1"/>
</dbReference>
<dbReference type="SUPFAM" id="SSF56112">
    <property type="entry name" value="Protein kinase-like (PK-like)"/>
    <property type="match status" value="1"/>
</dbReference>
<keyword evidence="2" id="KW-0547">Nucleotide-binding</keyword>